<protein>
    <submittedName>
        <fullName evidence="3">Uncharacterized protein</fullName>
    </submittedName>
</protein>
<sequence length="91" mass="9908">MRCWRWYFLMASEGVDASVRRAPAGAPQIPMRCDCPHADSNSDPDAESEPASNAARPTLESNRTHHLLTVVELLLSAATFALSLSVALGWL</sequence>
<evidence type="ECO:0000313" key="3">
    <source>
        <dbReference type="EMBL" id="SFS67245.1"/>
    </source>
</evidence>
<name>A0A1I6RRC8_9EURY</name>
<gene>
    <name evidence="3" type="ORF">SAMN04488556_2022</name>
</gene>
<evidence type="ECO:0000313" key="4">
    <source>
        <dbReference type="Proteomes" id="UP000199199"/>
    </source>
</evidence>
<keyword evidence="2" id="KW-0812">Transmembrane</keyword>
<evidence type="ECO:0000256" key="2">
    <source>
        <dbReference type="SAM" id="Phobius"/>
    </source>
</evidence>
<dbReference type="Proteomes" id="UP000199199">
    <property type="component" value="Unassembled WGS sequence"/>
</dbReference>
<organism evidence="3 4">
    <name type="scientific">Halostagnicola kamekurae</name>
    <dbReference type="NCBI Taxonomy" id="619731"/>
    <lineage>
        <taxon>Archaea</taxon>
        <taxon>Methanobacteriati</taxon>
        <taxon>Methanobacteriota</taxon>
        <taxon>Stenosarchaea group</taxon>
        <taxon>Halobacteria</taxon>
        <taxon>Halobacteriales</taxon>
        <taxon>Natrialbaceae</taxon>
        <taxon>Halostagnicola</taxon>
    </lineage>
</organism>
<feature type="transmembrane region" description="Helical" evidence="2">
    <location>
        <begin position="67"/>
        <end position="90"/>
    </location>
</feature>
<reference evidence="4" key="1">
    <citation type="submission" date="2016-10" db="EMBL/GenBank/DDBJ databases">
        <authorList>
            <person name="Varghese N."/>
            <person name="Submissions S."/>
        </authorList>
    </citation>
    <scope>NUCLEOTIDE SEQUENCE [LARGE SCALE GENOMIC DNA]</scope>
    <source>
        <strain evidence="4">DSM 22427</strain>
    </source>
</reference>
<keyword evidence="2" id="KW-1133">Transmembrane helix</keyword>
<keyword evidence="4" id="KW-1185">Reference proteome</keyword>
<keyword evidence="2" id="KW-0472">Membrane</keyword>
<proteinExistence type="predicted"/>
<dbReference type="EMBL" id="FOZS01000002">
    <property type="protein sequence ID" value="SFS67245.1"/>
    <property type="molecule type" value="Genomic_DNA"/>
</dbReference>
<evidence type="ECO:0000256" key="1">
    <source>
        <dbReference type="SAM" id="MobiDB-lite"/>
    </source>
</evidence>
<feature type="region of interest" description="Disordered" evidence="1">
    <location>
        <begin position="25"/>
        <end position="60"/>
    </location>
</feature>
<dbReference type="AlphaFoldDB" id="A0A1I6RRC8"/>
<accession>A0A1I6RRC8</accession>